<dbReference type="AlphaFoldDB" id="A0A7V7YFE3"/>
<dbReference type="Pfam" id="PF00583">
    <property type="entry name" value="Acetyltransf_1"/>
    <property type="match status" value="1"/>
</dbReference>
<keyword evidence="2" id="KW-0808">Transferase</keyword>
<evidence type="ECO:0000313" key="3">
    <source>
        <dbReference type="Proteomes" id="UP000449004"/>
    </source>
</evidence>
<dbReference type="PROSITE" id="PS51186">
    <property type="entry name" value="GNAT"/>
    <property type="match status" value="1"/>
</dbReference>
<name>A0A7V7YFE3_9GAMM</name>
<dbReference type="GO" id="GO:0016747">
    <property type="term" value="F:acyltransferase activity, transferring groups other than amino-acyl groups"/>
    <property type="evidence" value="ECO:0007669"/>
    <property type="project" value="InterPro"/>
</dbReference>
<accession>A0A7V7YFE3</accession>
<feature type="domain" description="N-acetyltransferase" evidence="1">
    <location>
        <begin position="92"/>
        <end position="252"/>
    </location>
</feature>
<proteinExistence type="predicted"/>
<evidence type="ECO:0000259" key="1">
    <source>
        <dbReference type="PROSITE" id="PS51186"/>
    </source>
</evidence>
<dbReference type="InterPro" id="IPR016181">
    <property type="entry name" value="Acyl_CoA_acyltransferase"/>
</dbReference>
<gene>
    <name evidence="2" type="ORF">F9K92_12120</name>
</gene>
<protein>
    <submittedName>
        <fullName evidence="2">GNAT family N-acetyltransferase</fullName>
    </submittedName>
</protein>
<evidence type="ECO:0000313" key="2">
    <source>
        <dbReference type="EMBL" id="KAB7629962.1"/>
    </source>
</evidence>
<organism evidence="2 3">
    <name type="scientific">Stenotrophomonas rhizophila</name>
    <dbReference type="NCBI Taxonomy" id="216778"/>
    <lineage>
        <taxon>Bacteria</taxon>
        <taxon>Pseudomonadati</taxon>
        <taxon>Pseudomonadota</taxon>
        <taxon>Gammaproteobacteria</taxon>
        <taxon>Lysobacterales</taxon>
        <taxon>Lysobacteraceae</taxon>
        <taxon>Stenotrophomonas</taxon>
    </lineage>
</organism>
<dbReference type="InterPro" id="IPR000182">
    <property type="entry name" value="GNAT_dom"/>
</dbReference>
<reference evidence="2 3" key="1">
    <citation type="submission" date="2019-10" db="EMBL/GenBank/DDBJ databases">
        <title>Halotolerant bacteria associated to Saharan-endemic halophytes Stipa tenacissima L. and Atriplex halimus L mitigate salt stress and promote growth of tomato plants.</title>
        <authorList>
            <person name="Dif G."/>
        </authorList>
    </citation>
    <scope>NUCLEOTIDE SEQUENCE [LARGE SCALE GENOMIC DNA]</scope>
    <source>
        <strain evidence="2 3">IS26</strain>
    </source>
</reference>
<dbReference type="Gene3D" id="3.40.630.30">
    <property type="match status" value="1"/>
</dbReference>
<dbReference type="CDD" id="cd04301">
    <property type="entry name" value="NAT_SF"/>
    <property type="match status" value="1"/>
</dbReference>
<comment type="caution">
    <text evidence="2">The sequence shown here is derived from an EMBL/GenBank/DDBJ whole genome shotgun (WGS) entry which is preliminary data.</text>
</comment>
<dbReference type="EMBL" id="WELC01000014">
    <property type="protein sequence ID" value="KAB7629962.1"/>
    <property type="molecule type" value="Genomic_DNA"/>
</dbReference>
<sequence length="252" mass="28426">MSPKRFFQHAPLDSHRFGIIVMRGTIESSMDTKSLVEEIEQGDAELTIFRVPAGDTILATALQLRGHVVIHADTLVYYSTELSRSIDICTETQVERASEHHRKAITDIAANSFANYRSHYSANPNLPRELVSSGYIEWAVSRLESGSIGSQTWVVSDNGTIAGFATCDVGPSSVEIVLNAVHPSFERRGLYGMLLRHIKHHYAQHSLNELLISTQIWNYTVQRQWARAGLRLFKAYDTYHVDRRLPMGARFP</sequence>
<dbReference type="SUPFAM" id="SSF55729">
    <property type="entry name" value="Acyl-CoA N-acyltransferases (Nat)"/>
    <property type="match status" value="1"/>
</dbReference>
<dbReference type="Proteomes" id="UP000449004">
    <property type="component" value="Unassembled WGS sequence"/>
</dbReference>